<evidence type="ECO:0000259" key="3">
    <source>
        <dbReference type="Pfam" id="PF00155"/>
    </source>
</evidence>
<evidence type="ECO:0000313" key="4">
    <source>
        <dbReference type="EMBL" id="GKT36548.1"/>
    </source>
</evidence>
<feature type="domain" description="Aminotransferase class I/classII large" evidence="3">
    <location>
        <begin position="118"/>
        <end position="299"/>
    </location>
</feature>
<comment type="cofactor">
    <cofactor evidence="1">
        <name>pyridoxal 5'-phosphate</name>
        <dbReference type="ChEBI" id="CHEBI:597326"/>
    </cofactor>
</comment>
<dbReference type="InterPro" id="IPR015421">
    <property type="entry name" value="PyrdxlP-dep_Trfase_major"/>
</dbReference>
<evidence type="ECO:0000313" key="5">
    <source>
        <dbReference type="Proteomes" id="UP001057375"/>
    </source>
</evidence>
<proteinExistence type="predicted"/>
<dbReference type="SUPFAM" id="SSF53383">
    <property type="entry name" value="PLP-dependent transferases"/>
    <property type="match status" value="1"/>
</dbReference>
<name>A0ABQ5KVR7_9EUKA</name>
<keyword evidence="2" id="KW-0808">Transferase</keyword>
<comment type="caution">
    <text evidence="4">The sequence shown here is derived from an EMBL/GenBank/DDBJ whole genome shotgun (WGS) entry which is preliminary data.</text>
</comment>
<evidence type="ECO:0000256" key="2">
    <source>
        <dbReference type="ARBA" id="ARBA00022679"/>
    </source>
</evidence>
<dbReference type="InterPro" id="IPR015424">
    <property type="entry name" value="PyrdxlP-dep_Trfase"/>
</dbReference>
<dbReference type="PANTHER" id="PTHR13693:SF3">
    <property type="entry name" value="LD36009P"/>
    <property type="match status" value="1"/>
</dbReference>
<dbReference type="InterPro" id="IPR004839">
    <property type="entry name" value="Aminotransferase_I/II_large"/>
</dbReference>
<accession>A0ABQ5KVR7</accession>
<keyword evidence="5" id="KW-1185">Reference proteome</keyword>
<gene>
    <name evidence="4" type="ORF">ADUPG1_009493</name>
</gene>
<reference evidence="4" key="1">
    <citation type="submission" date="2022-03" db="EMBL/GenBank/DDBJ databases">
        <title>Draft genome sequence of Aduncisulcus paluster, a free-living microaerophilic Fornicata.</title>
        <authorList>
            <person name="Yuyama I."/>
            <person name="Kume K."/>
            <person name="Tamura T."/>
            <person name="Inagaki Y."/>
            <person name="Hashimoto T."/>
        </authorList>
    </citation>
    <scope>NUCLEOTIDE SEQUENCE</scope>
    <source>
        <strain evidence="4">NY0171</strain>
    </source>
</reference>
<dbReference type="Proteomes" id="UP001057375">
    <property type="component" value="Unassembled WGS sequence"/>
</dbReference>
<evidence type="ECO:0000256" key="1">
    <source>
        <dbReference type="ARBA" id="ARBA00001933"/>
    </source>
</evidence>
<feature type="non-terminal residue" evidence="4">
    <location>
        <position position="299"/>
    </location>
</feature>
<dbReference type="Pfam" id="PF00155">
    <property type="entry name" value="Aminotran_1_2"/>
    <property type="match status" value="1"/>
</dbReference>
<dbReference type="EMBL" id="BQXS01011250">
    <property type="protein sequence ID" value="GKT36548.1"/>
    <property type="molecule type" value="Genomic_DNA"/>
</dbReference>
<dbReference type="PANTHER" id="PTHR13693">
    <property type="entry name" value="CLASS II AMINOTRANSFERASE/8-AMINO-7-OXONONANOATE SYNTHASE"/>
    <property type="match status" value="1"/>
</dbReference>
<dbReference type="Gene3D" id="3.40.640.10">
    <property type="entry name" value="Type I PLP-dependent aspartate aminotransferase-like (Major domain)"/>
    <property type="match status" value="1"/>
</dbReference>
<protein>
    <recommendedName>
        <fullName evidence="3">Aminotransferase class I/classII large domain-containing protein</fullName>
    </recommendedName>
</protein>
<organism evidence="4 5">
    <name type="scientific">Aduncisulcus paluster</name>
    <dbReference type="NCBI Taxonomy" id="2918883"/>
    <lineage>
        <taxon>Eukaryota</taxon>
        <taxon>Metamonada</taxon>
        <taxon>Carpediemonas-like organisms</taxon>
        <taxon>Aduncisulcus</taxon>
    </lineage>
</organism>
<dbReference type="InterPro" id="IPR050087">
    <property type="entry name" value="AON_synthase_class-II"/>
</dbReference>
<sequence length="299" mass="33537">MASILQQLKPPSGKGLDLLEYIIRLVVNVVTFAIYAFQTEGRIKLRKWFLELRTIRKKAPLTKGFGTFYQRHLYSRIQDCWNRPICSSPSSWTDVLERKKNPQTQQFELTGKSIRALNCGSYNYQGFAGSNELCIDDVLKSLGIYGIGACTSRSEAGTTQIVSDLEKEIADFLHCEKSFVFSMGFATNSTSIDILSGPDSLVISDRDNHASIAVGRKFSGASIDTFVHNSAEDLERVIRRNIARGNINKARRLSSKGEPVPYVPWKKILIVVEGTYSMSGEFPPLADIVRIKKKYGCYL</sequence>